<dbReference type="PROSITE" id="PS51044">
    <property type="entry name" value="ZF_SP_RING"/>
    <property type="match status" value="1"/>
</dbReference>
<evidence type="ECO:0000256" key="1">
    <source>
        <dbReference type="ARBA" id="ARBA00004123"/>
    </source>
</evidence>
<evidence type="ECO:0000256" key="9">
    <source>
        <dbReference type="ARBA" id="ARBA00023242"/>
    </source>
</evidence>
<comment type="similarity">
    <text evidence="3">Belongs to the NSE2 family.</text>
</comment>
<proteinExistence type="inferred from homology"/>
<dbReference type="SUPFAM" id="SSF57850">
    <property type="entry name" value="RING/U-box"/>
    <property type="match status" value="1"/>
</dbReference>
<keyword evidence="15" id="KW-1185">Reference proteome</keyword>
<dbReference type="InterPro" id="IPR004181">
    <property type="entry name" value="Znf_MIZ"/>
</dbReference>
<evidence type="ECO:0000256" key="4">
    <source>
        <dbReference type="ARBA" id="ARBA00022679"/>
    </source>
</evidence>
<feature type="region of interest" description="Disordered" evidence="12">
    <location>
        <begin position="165"/>
        <end position="226"/>
    </location>
</feature>
<keyword evidence="6 10" id="KW-0863">Zinc-finger</keyword>
<dbReference type="GO" id="GO:0000724">
    <property type="term" value="P:double-strand break repair via homologous recombination"/>
    <property type="evidence" value="ECO:0007669"/>
    <property type="project" value="InterPro"/>
</dbReference>
<dbReference type="PANTHER" id="PTHR21330">
    <property type="entry name" value="E3 SUMO-PROTEIN LIGASE NSE2"/>
    <property type="match status" value="1"/>
</dbReference>
<name>A0A9P6KKK5_9PLEO</name>
<feature type="region of interest" description="Disordered" evidence="12">
    <location>
        <begin position="1"/>
        <end position="46"/>
    </location>
</feature>
<keyword evidence="9" id="KW-0539">Nucleus</keyword>
<comment type="caution">
    <text evidence="14">The sequence shown here is derived from an EMBL/GenBank/DDBJ whole genome shotgun (WGS) entry which is preliminary data.</text>
</comment>
<gene>
    <name evidence="14" type="ORF">PMIN01_12580</name>
</gene>
<dbReference type="Proteomes" id="UP000756921">
    <property type="component" value="Unassembled WGS sequence"/>
</dbReference>
<sequence>MSSRHRQSGTRPTPSRSSIVPSQTPARRPAVEEELPPYKKPSHPLNEQALTKLRALNGPSITQLKDHNKKAADRITNAAALVLDTLYERQAAVAQKRAKWDKSIDTESRGQDEARLAELQAQVDEFSKKLEESMRAVIDNGAAAQRIEESLAWLQTNAPGRLQKEYATQRSQQQSQRASQRAWESQARRTQSRDEDEDVQDEHETQVSMGPTPGPTPPDGLRPSLTGVSEMYTERVEREKIDYTSISYFGRYSKNKEYSTFKKMVHDAQYRDDRPLPNPETWFTETGEPALGVTGHGEDHDDDDDDDDDIVMERATISIKCPLTFLPYKDPYTSSKCPHTFERNAIMEMIRKSNVRVGGGSANNGDKAVKCPVTGCDQMLRMKDLNHDPVLARRIKRLQEDKAREAEQSDGEEDTQILTSQRPIASVQSRIQDPSPSRLQIPSTLGTPRSSIVDDLGSSGEEHE</sequence>
<keyword evidence="7" id="KW-0833">Ubl conjugation pathway</keyword>
<accession>A0A9P6KKK5</accession>
<keyword evidence="8" id="KW-0862">Zinc</keyword>
<dbReference type="CDD" id="cd16651">
    <property type="entry name" value="SPL-RING_NSE2"/>
    <property type="match status" value="1"/>
</dbReference>
<dbReference type="GO" id="GO:0008270">
    <property type="term" value="F:zinc ion binding"/>
    <property type="evidence" value="ECO:0007669"/>
    <property type="project" value="UniProtKB-KW"/>
</dbReference>
<evidence type="ECO:0000259" key="13">
    <source>
        <dbReference type="PROSITE" id="PS51044"/>
    </source>
</evidence>
<dbReference type="InterPro" id="IPR026846">
    <property type="entry name" value="Nse2(Mms21)"/>
</dbReference>
<feature type="coiled-coil region" evidence="11">
    <location>
        <begin position="109"/>
        <end position="136"/>
    </location>
</feature>
<feature type="domain" description="SP-RING-type" evidence="13">
    <location>
        <begin position="306"/>
        <end position="400"/>
    </location>
</feature>
<dbReference type="InterPro" id="IPR013083">
    <property type="entry name" value="Znf_RING/FYVE/PHD"/>
</dbReference>
<protein>
    <submittedName>
        <fullName evidence="14">E3 SUMO-protein ligase nse2</fullName>
    </submittedName>
</protein>
<keyword evidence="5" id="KW-0479">Metal-binding</keyword>
<feature type="compositionally biased region" description="Polar residues" evidence="12">
    <location>
        <begin position="9"/>
        <end position="25"/>
    </location>
</feature>
<evidence type="ECO:0000256" key="2">
    <source>
        <dbReference type="ARBA" id="ARBA00004718"/>
    </source>
</evidence>
<dbReference type="Pfam" id="PF11789">
    <property type="entry name" value="zf-Nse"/>
    <property type="match status" value="1"/>
</dbReference>
<evidence type="ECO:0000256" key="6">
    <source>
        <dbReference type="ARBA" id="ARBA00022771"/>
    </source>
</evidence>
<dbReference type="EMBL" id="WJXW01000016">
    <property type="protein sequence ID" value="KAF9729716.1"/>
    <property type="molecule type" value="Genomic_DNA"/>
</dbReference>
<feature type="compositionally biased region" description="Low complexity" evidence="12">
    <location>
        <begin position="168"/>
        <end position="189"/>
    </location>
</feature>
<evidence type="ECO:0000313" key="15">
    <source>
        <dbReference type="Proteomes" id="UP000756921"/>
    </source>
</evidence>
<keyword evidence="11" id="KW-0175">Coiled coil</keyword>
<evidence type="ECO:0000256" key="11">
    <source>
        <dbReference type="SAM" id="Coils"/>
    </source>
</evidence>
<evidence type="ECO:0000256" key="10">
    <source>
        <dbReference type="PROSITE-ProRule" id="PRU00452"/>
    </source>
</evidence>
<dbReference type="GO" id="GO:0030915">
    <property type="term" value="C:Smc5-Smc6 complex"/>
    <property type="evidence" value="ECO:0007669"/>
    <property type="project" value="InterPro"/>
</dbReference>
<comment type="subcellular location">
    <subcellularLocation>
        <location evidence="1">Nucleus</location>
    </subcellularLocation>
</comment>
<evidence type="ECO:0000256" key="5">
    <source>
        <dbReference type="ARBA" id="ARBA00022723"/>
    </source>
</evidence>
<evidence type="ECO:0000256" key="7">
    <source>
        <dbReference type="ARBA" id="ARBA00022786"/>
    </source>
</evidence>
<keyword evidence="14" id="KW-0436">Ligase</keyword>
<evidence type="ECO:0000256" key="8">
    <source>
        <dbReference type="ARBA" id="ARBA00022833"/>
    </source>
</evidence>
<dbReference type="Gene3D" id="3.30.40.10">
    <property type="entry name" value="Zinc/RING finger domain, C3HC4 (zinc finger)"/>
    <property type="match status" value="1"/>
</dbReference>
<evidence type="ECO:0000256" key="12">
    <source>
        <dbReference type="SAM" id="MobiDB-lite"/>
    </source>
</evidence>
<dbReference type="GO" id="GO:0061665">
    <property type="term" value="F:SUMO ligase activity"/>
    <property type="evidence" value="ECO:0007669"/>
    <property type="project" value="TreeGrafter"/>
</dbReference>
<feature type="region of interest" description="Disordered" evidence="12">
    <location>
        <begin position="401"/>
        <end position="464"/>
    </location>
</feature>
<feature type="region of interest" description="Disordered" evidence="12">
    <location>
        <begin position="271"/>
        <end position="308"/>
    </location>
</feature>
<dbReference type="AlphaFoldDB" id="A0A9P6KKK5"/>
<dbReference type="GO" id="GO:0016874">
    <property type="term" value="F:ligase activity"/>
    <property type="evidence" value="ECO:0007669"/>
    <property type="project" value="UniProtKB-KW"/>
</dbReference>
<dbReference type="OrthoDB" id="756301at2759"/>
<evidence type="ECO:0000313" key="14">
    <source>
        <dbReference type="EMBL" id="KAF9729716.1"/>
    </source>
</evidence>
<dbReference type="GO" id="GO:0005634">
    <property type="term" value="C:nucleus"/>
    <property type="evidence" value="ECO:0007669"/>
    <property type="project" value="UniProtKB-SubCell"/>
</dbReference>
<reference evidence="14" key="1">
    <citation type="journal article" date="2020" name="Mol. Plant Microbe Interact.">
        <title>Genome Sequence of the Biocontrol Agent Coniothyrium minitans strain Conio (IMI 134523).</title>
        <authorList>
            <person name="Patel D."/>
            <person name="Shittu T.A."/>
            <person name="Baroncelli R."/>
            <person name="Muthumeenakshi S."/>
            <person name="Osborne T.H."/>
            <person name="Janganan T.K."/>
            <person name="Sreenivasaprasad S."/>
        </authorList>
    </citation>
    <scope>NUCLEOTIDE SEQUENCE</scope>
    <source>
        <strain evidence="14">Conio</strain>
    </source>
</reference>
<dbReference type="GO" id="GO:0016925">
    <property type="term" value="P:protein sumoylation"/>
    <property type="evidence" value="ECO:0007669"/>
    <property type="project" value="TreeGrafter"/>
</dbReference>
<organism evidence="14 15">
    <name type="scientific">Paraphaeosphaeria minitans</name>
    <dbReference type="NCBI Taxonomy" id="565426"/>
    <lineage>
        <taxon>Eukaryota</taxon>
        <taxon>Fungi</taxon>
        <taxon>Dikarya</taxon>
        <taxon>Ascomycota</taxon>
        <taxon>Pezizomycotina</taxon>
        <taxon>Dothideomycetes</taxon>
        <taxon>Pleosporomycetidae</taxon>
        <taxon>Pleosporales</taxon>
        <taxon>Massarineae</taxon>
        <taxon>Didymosphaeriaceae</taxon>
        <taxon>Paraphaeosphaeria</taxon>
    </lineage>
</organism>
<feature type="compositionally biased region" description="Polar residues" evidence="12">
    <location>
        <begin position="416"/>
        <end position="450"/>
    </location>
</feature>
<dbReference type="PANTHER" id="PTHR21330:SF1">
    <property type="entry name" value="E3 SUMO-PROTEIN LIGASE NSE2"/>
    <property type="match status" value="1"/>
</dbReference>
<evidence type="ECO:0000256" key="3">
    <source>
        <dbReference type="ARBA" id="ARBA00008212"/>
    </source>
</evidence>
<comment type="pathway">
    <text evidence="2">Protein modification; protein sumoylation.</text>
</comment>
<keyword evidence="4" id="KW-0808">Transferase</keyword>